<evidence type="ECO:0000256" key="1">
    <source>
        <dbReference type="ARBA" id="ARBA00004651"/>
    </source>
</evidence>
<evidence type="ECO:0000313" key="8">
    <source>
        <dbReference type="EMBL" id="SFQ44345.1"/>
    </source>
</evidence>
<evidence type="ECO:0000256" key="6">
    <source>
        <dbReference type="ARBA" id="ARBA00023136"/>
    </source>
</evidence>
<feature type="transmembrane region" description="Helical" evidence="7">
    <location>
        <begin position="114"/>
        <end position="135"/>
    </location>
</feature>
<evidence type="ECO:0000256" key="2">
    <source>
        <dbReference type="ARBA" id="ARBA00005262"/>
    </source>
</evidence>
<keyword evidence="5 7" id="KW-1133">Transmembrane helix</keyword>
<keyword evidence="9" id="KW-1185">Reference proteome</keyword>
<keyword evidence="3" id="KW-1003">Cell membrane</keyword>
<evidence type="ECO:0000313" key="9">
    <source>
        <dbReference type="Proteomes" id="UP000182624"/>
    </source>
</evidence>
<dbReference type="EMBL" id="FOXO01000048">
    <property type="protein sequence ID" value="SFQ44345.1"/>
    <property type="molecule type" value="Genomic_DNA"/>
</dbReference>
<sequence>MFGGLVLKDKLKTLFLSTLYLSAFTFGGGYVIITLLKNKFVDELKWISEEEMLDYVAIAQSSPGPIAVNGAIVIGYKICGFPGILVAVLGAIIPPFVILTVISAFYAAFKTNPYIQSLLFGMKSGVSAVIVSVVWDMAFGIVKKKDVFLIVIMAAAFILNYYLKVNVILIIVATLIIGILRSLIKARGERV</sequence>
<keyword evidence="6 7" id="KW-0472">Membrane</keyword>
<dbReference type="GO" id="GO:0005886">
    <property type="term" value="C:plasma membrane"/>
    <property type="evidence" value="ECO:0007669"/>
    <property type="project" value="UniProtKB-SubCell"/>
</dbReference>
<feature type="transmembrane region" description="Helical" evidence="7">
    <location>
        <begin position="14"/>
        <end position="36"/>
    </location>
</feature>
<dbReference type="AlphaFoldDB" id="A0A1I5YJQ4"/>
<protein>
    <submittedName>
        <fullName evidence="8">Chromate transporter</fullName>
    </submittedName>
</protein>
<dbReference type="InterPro" id="IPR052518">
    <property type="entry name" value="CHR_Transporter"/>
</dbReference>
<gene>
    <name evidence="8" type="ORF">SAMN04487928_1485</name>
</gene>
<evidence type="ECO:0000256" key="7">
    <source>
        <dbReference type="SAM" id="Phobius"/>
    </source>
</evidence>
<dbReference type="Pfam" id="PF02417">
    <property type="entry name" value="Chromate_transp"/>
    <property type="match status" value="1"/>
</dbReference>
<proteinExistence type="inferred from homology"/>
<feature type="transmembrane region" description="Helical" evidence="7">
    <location>
        <begin position="84"/>
        <end position="108"/>
    </location>
</feature>
<evidence type="ECO:0000256" key="4">
    <source>
        <dbReference type="ARBA" id="ARBA00022692"/>
    </source>
</evidence>
<evidence type="ECO:0000256" key="3">
    <source>
        <dbReference type="ARBA" id="ARBA00022475"/>
    </source>
</evidence>
<evidence type="ECO:0000256" key="5">
    <source>
        <dbReference type="ARBA" id="ARBA00022989"/>
    </source>
</evidence>
<reference evidence="9" key="1">
    <citation type="submission" date="2016-10" db="EMBL/GenBank/DDBJ databases">
        <authorList>
            <person name="Varghese N."/>
            <person name="Submissions S."/>
        </authorList>
    </citation>
    <scope>NUCLEOTIDE SEQUENCE [LARGE SCALE GENOMIC DNA]</scope>
    <source>
        <strain evidence="9">P18</strain>
    </source>
</reference>
<organism evidence="8 9">
    <name type="scientific">Butyrivibrio proteoclasticus</name>
    <dbReference type="NCBI Taxonomy" id="43305"/>
    <lineage>
        <taxon>Bacteria</taxon>
        <taxon>Bacillati</taxon>
        <taxon>Bacillota</taxon>
        <taxon>Clostridia</taxon>
        <taxon>Lachnospirales</taxon>
        <taxon>Lachnospiraceae</taxon>
        <taxon>Butyrivibrio</taxon>
    </lineage>
</organism>
<dbReference type="PANTHER" id="PTHR43663:SF1">
    <property type="entry name" value="CHROMATE TRANSPORTER"/>
    <property type="match status" value="1"/>
</dbReference>
<dbReference type="GO" id="GO:0015109">
    <property type="term" value="F:chromate transmembrane transporter activity"/>
    <property type="evidence" value="ECO:0007669"/>
    <property type="project" value="InterPro"/>
</dbReference>
<name>A0A1I5YJQ4_9FIRM</name>
<feature type="transmembrane region" description="Helical" evidence="7">
    <location>
        <begin position="147"/>
        <end position="162"/>
    </location>
</feature>
<dbReference type="PANTHER" id="PTHR43663">
    <property type="entry name" value="CHROMATE TRANSPORT PROTEIN-RELATED"/>
    <property type="match status" value="1"/>
</dbReference>
<dbReference type="InterPro" id="IPR003370">
    <property type="entry name" value="Chromate_transpt"/>
</dbReference>
<accession>A0A1I5YJQ4</accession>
<dbReference type="Proteomes" id="UP000182624">
    <property type="component" value="Unassembled WGS sequence"/>
</dbReference>
<comment type="subcellular location">
    <subcellularLocation>
        <location evidence="1">Cell membrane</location>
        <topology evidence="1">Multi-pass membrane protein</topology>
    </subcellularLocation>
</comment>
<keyword evidence="4 7" id="KW-0812">Transmembrane</keyword>
<comment type="similarity">
    <text evidence="2">Belongs to the chromate ion transporter (CHR) (TC 2.A.51) family.</text>
</comment>
<dbReference type="OrthoDB" id="9788907at2"/>